<dbReference type="Proteomes" id="UP000095283">
    <property type="component" value="Unplaced"/>
</dbReference>
<dbReference type="WBParaSite" id="Hba_12141">
    <property type="protein sequence ID" value="Hba_12141"/>
    <property type="gene ID" value="Hba_12141"/>
</dbReference>
<accession>A0A1I7X3Z3</accession>
<dbReference type="AlphaFoldDB" id="A0A1I7X3Z3"/>
<organism evidence="1 2">
    <name type="scientific">Heterorhabditis bacteriophora</name>
    <name type="common">Entomopathogenic nematode worm</name>
    <dbReference type="NCBI Taxonomy" id="37862"/>
    <lineage>
        <taxon>Eukaryota</taxon>
        <taxon>Metazoa</taxon>
        <taxon>Ecdysozoa</taxon>
        <taxon>Nematoda</taxon>
        <taxon>Chromadorea</taxon>
        <taxon>Rhabditida</taxon>
        <taxon>Rhabditina</taxon>
        <taxon>Rhabditomorpha</taxon>
        <taxon>Strongyloidea</taxon>
        <taxon>Heterorhabditidae</taxon>
        <taxon>Heterorhabditis</taxon>
    </lineage>
</organism>
<name>A0A1I7X3Z3_HETBA</name>
<sequence length="34" mass="3939">MDGCECPAVRNDSFNDLIEQNCEVSLNYQFKLSR</sequence>
<reference evidence="2" key="1">
    <citation type="submission" date="2016-11" db="UniProtKB">
        <authorList>
            <consortium name="WormBaseParasite"/>
        </authorList>
    </citation>
    <scope>IDENTIFICATION</scope>
</reference>
<keyword evidence="1" id="KW-1185">Reference proteome</keyword>
<evidence type="ECO:0000313" key="2">
    <source>
        <dbReference type="WBParaSite" id="Hba_12141"/>
    </source>
</evidence>
<proteinExistence type="predicted"/>
<protein>
    <submittedName>
        <fullName evidence="2">Uncharacterized protein</fullName>
    </submittedName>
</protein>
<evidence type="ECO:0000313" key="1">
    <source>
        <dbReference type="Proteomes" id="UP000095283"/>
    </source>
</evidence>